<organism evidence="1 2">
    <name type="scientific">Zobellia galactanivorans (strain DSM 12802 / CCUG 47099 / CIP 106680 / NCIMB 13871 / Dsij)</name>
    <dbReference type="NCBI Taxonomy" id="63186"/>
    <lineage>
        <taxon>Bacteria</taxon>
        <taxon>Pseudomonadati</taxon>
        <taxon>Bacteroidota</taxon>
        <taxon>Flavobacteriia</taxon>
        <taxon>Flavobacteriales</taxon>
        <taxon>Flavobacteriaceae</taxon>
        <taxon>Zobellia</taxon>
    </lineage>
</organism>
<dbReference type="EMBL" id="FP476056">
    <property type="protein sequence ID" value="CAZ98533.1"/>
    <property type="molecule type" value="Genomic_DNA"/>
</dbReference>
<evidence type="ECO:0000313" key="2">
    <source>
        <dbReference type="Proteomes" id="UP000008898"/>
    </source>
</evidence>
<name>G0L3N7_ZOBGA</name>
<proteinExistence type="predicted"/>
<dbReference type="OrthoDB" id="1179057at2"/>
<evidence type="ECO:0000313" key="1">
    <source>
        <dbReference type="EMBL" id="CAZ98533.1"/>
    </source>
</evidence>
<sequence>MKTKPARTSQFLVVLVFFCGILFAQAQTFYALQIDRNIREKAKDITAEYQPSLVMGAEQALDFQSTVAKYLVKRKSIEDNANMSEGEKRHHLKTISKHESFEMADVLYPYQYQEYLRVKPEIQPLPPKSIGFEDAIADNQTTN</sequence>
<dbReference type="AlphaFoldDB" id="G0L3N7"/>
<dbReference type="Proteomes" id="UP000008898">
    <property type="component" value="Chromosome"/>
</dbReference>
<reference evidence="2" key="1">
    <citation type="submission" date="2009-07" db="EMBL/GenBank/DDBJ databases">
        <title>Complete genome sequence of Zobellia galactanivorans Dsij.</title>
        <authorList>
            <consortium name="Genoscope - CEA"/>
        </authorList>
    </citation>
    <scope>NUCLEOTIDE SEQUENCE [LARGE SCALE GENOMIC DNA]</scope>
    <source>
        <strain evidence="2">DSM 12802 / CCUG 47099 / CIP 106680 / NCIMB 13871 / Dsij</strain>
    </source>
</reference>
<dbReference type="RefSeq" id="WP_013995721.1">
    <property type="nucleotide sequence ID" value="NC_015844.1"/>
</dbReference>
<dbReference type="HOGENOM" id="CLU_1805463_0_0_10"/>
<accession>G0L3N7</accession>
<protein>
    <submittedName>
        <fullName evidence="1">Conserved hypothetical periplasmic protein</fullName>
    </submittedName>
</protein>
<dbReference type="KEGG" id="zga:ZOBELLIA_4398"/>
<gene>
    <name evidence="1" type="ordered locus">zobellia_4398</name>
</gene>
<reference evidence="1 2" key="2">
    <citation type="journal article" date="2012" name="Environ. Microbiol.">
        <title>Characterization of the first alginolytic operons in a marine bacterium: from their emergence in marine Flavobacteriia to their independent transfers to marine Proteobacteria and human gut Bacteroides.</title>
        <authorList>
            <person name="Thomas F."/>
            <person name="Barbeyron T."/>
            <person name="Tonon T."/>
            <person name="Genicot S."/>
            <person name="Czjzek M."/>
            <person name="Michel G."/>
        </authorList>
    </citation>
    <scope>NUCLEOTIDE SEQUENCE [LARGE SCALE GENOMIC DNA]</scope>
    <source>
        <strain evidence="2">DSM 12802 / CCUG 47099 / CIP 106680 / NCIMB 13871 / Dsij</strain>
    </source>
</reference>
<keyword evidence="2" id="KW-1185">Reference proteome</keyword>